<dbReference type="EMBL" id="CP019062">
    <property type="protein sequence ID" value="AVF34238.1"/>
    <property type="molecule type" value="Genomic_DNA"/>
</dbReference>
<proteinExistence type="predicted"/>
<dbReference type="OrthoDB" id="6505552at2"/>
<evidence type="ECO:0000313" key="1">
    <source>
        <dbReference type="EMBL" id="AVF34238.1"/>
    </source>
</evidence>
<dbReference type="RefSeq" id="WP_104921772.1">
    <property type="nucleotide sequence ID" value="NZ_CP019062.1"/>
</dbReference>
<sequence>MKYEIIKGSEKDFDLAPEWATFKERNTSGDLFFSEGHSVGCRVQGITTKHDFTFDDGNNDFTHLTLIAERRPITEQAWDGKGLPPAGCICEYRGNDTSWGEVKIIGHDEGKVVFKPSGEDYYGITPSHKAEFIPIRSSQDVARDKAVAKMVSILNEGTSTQDDARDIYDAIASGKIPGVKLG</sequence>
<name>A0A2L1UN37_9GAMM</name>
<accession>A0A2L1UN37</accession>
<reference evidence="2" key="1">
    <citation type="submission" date="2017-01" db="EMBL/GenBank/DDBJ databases">
        <title>Genome sequence of Rouxiella sp. ERMR1:05.</title>
        <authorList>
            <person name="Kumar R."/>
            <person name="Singh D."/>
            <person name="Kumar S."/>
        </authorList>
    </citation>
    <scope>NUCLEOTIDE SEQUENCE [LARGE SCALE GENOMIC DNA]</scope>
    <source>
        <strain evidence="2">ERMR1:05</strain>
    </source>
</reference>
<dbReference type="KEGG" id="rox:BV494_04500"/>
<dbReference type="Proteomes" id="UP000239197">
    <property type="component" value="Chromosome"/>
</dbReference>
<organism evidence="1 2">
    <name type="scientific">Rahnella sikkimica</name>
    <dbReference type="NCBI Taxonomy" id="1805933"/>
    <lineage>
        <taxon>Bacteria</taxon>
        <taxon>Pseudomonadati</taxon>
        <taxon>Pseudomonadota</taxon>
        <taxon>Gammaproteobacteria</taxon>
        <taxon>Enterobacterales</taxon>
        <taxon>Yersiniaceae</taxon>
        <taxon>Rahnella</taxon>
    </lineage>
</organism>
<evidence type="ECO:0000313" key="2">
    <source>
        <dbReference type="Proteomes" id="UP000239197"/>
    </source>
</evidence>
<dbReference type="AlphaFoldDB" id="A0A2L1UN37"/>
<keyword evidence="2" id="KW-1185">Reference proteome</keyword>
<gene>
    <name evidence="1" type="ORF">BV494_04500</name>
</gene>
<protein>
    <submittedName>
        <fullName evidence="1">Uncharacterized protein</fullName>
    </submittedName>
</protein>